<comment type="caution">
    <text evidence="1">The sequence shown here is derived from an EMBL/GenBank/DDBJ whole genome shotgun (WGS) entry which is preliminary data.</text>
</comment>
<name>A0ABP0H5X0_CLALP</name>
<accession>A0ABP0H5X0</accession>
<reference evidence="1 2" key="1">
    <citation type="submission" date="2024-02" db="EMBL/GenBank/DDBJ databases">
        <authorList>
            <person name="Daric V."/>
            <person name="Darras S."/>
        </authorList>
    </citation>
    <scope>NUCLEOTIDE SEQUENCE [LARGE SCALE GENOMIC DNA]</scope>
</reference>
<evidence type="ECO:0000313" key="2">
    <source>
        <dbReference type="Proteomes" id="UP001642483"/>
    </source>
</evidence>
<protein>
    <submittedName>
        <fullName evidence="1">Uncharacterized protein</fullName>
    </submittedName>
</protein>
<dbReference type="Proteomes" id="UP001642483">
    <property type="component" value="Unassembled WGS sequence"/>
</dbReference>
<organism evidence="1 2">
    <name type="scientific">Clavelina lepadiformis</name>
    <name type="common">Light-bulb sea squirt</name>
    <name type="synonym">Ascidia lepadiformis</name>
    <dbReference type="NCBI Taxonomy" id="159417"/>
    <lineage>
        <taxon>Eukaryota</taxon>
        <taxon>Metazoa</taxon>
        <taxon>Chordata</taxon>
        <taxon>Tunicata</taxon>
        <taxon>Ascidiacea</taxon>
        <taxon>Aplousobranchia</taxon>
        <taxon>Clavelinidae</taxon>
        <taxon>Clavelina</taxon>
    </lineage>
</organism>
<evidence type="ECO:0000313" key="1">
    <source>
        <dbReference type="EMBL" id="CAK8698641.1"/>
    </source>
</evidence>
<sequence>MEQNISEREEFVEEEIEGEPAILRPSRIRFTHKYIAPCFRDDNELIEEVADDVISGKRSLDIYLPLLVFQMDGHFYTWFNQKLYLLRLLECRGVITAVECLIVSHFSIGLSPFTSECNGLRTNFREGSPQWHGPINVESCDEDDETIPLITPSQNIAGKNTLSSTKKSLCEKCIDFWQREDRHEALGLGILLHWSVWLAIKYCEQSAYTSA</sequence>
<dbReference type="EMBL" id="CAWYQH010000174">
    <property type="protein sequence ID" value="CAK8698641.1"/>
    <property type="molecule type" value="Genomic_DNA"/>
</dbReference>
<proteinExistence type="predicted"/>
<gene>
    <name evidence="1" type="ORF">CVLEPA_LOCUS32064</name>
</gene>
<keyword evidence="2" id="KW-1185">Reference proteome</keyword>